<name>R7Z4K2_CONA1</name>
<dbReference type="OrthoDB" id="3938123at2759"/>
<protein>
    <submittedName>
        <fullName evidence="2">Uncharacterized protein</fullName>
    </submittedName>
</protein>
<gene>
    <name evidence="2" type="ORF">W97_08398</name>
</gene>
<sequence length="338" mass="37341">MSIIDIPDSPSSGTSEAVADERDEQPWESWELDEFSMLLDSERSVDKLLKAPKDAISSKQKAALRSIAGHFCADEHGPDELGPESQVGSGTRKRRQTQAPSDGARKRARRAPATARPAPPARNPMNPIIRLDTLSLDPVVNRFLQSHGPDAPVFLARAGGQIRATVKDTEAGSDADAFLERYKLTLNLNAQLDTNNQLWCYSMLFYYDLVKQYNPNGSGRVGDLMWEDIVAWFGRVLNNAPICAADLVKNLNKWSVLGKRLHNLSVEFGSGFVFFLGHVLSRNFVANRLTGSGRYFDDAVLKLRELKLADIAAESRANELGQAIRDHLIKPFKALGPA</sequence>
<feature type="region of interest" description="Disordered" evidence="1">
    <location>
        <begin position="73"/>
        <end position="127"/>
    </location>
</feature>
<dbReference type="AlphaFoldDB" id="R7Z4K2"/>
<dbReference type="EMBL" id="JH767606">
    <property type="protein sequence ID" value="EON69085.1"/>
    <property type="molecule type" value="Genomic_DNA"/>
</dbReference>
<dbReference type="GeneID" id="19905709"/>
<dbReference type="RefSeq" id="XP_007784402.1">
    <property type="nucleotide sequence ID" value="XM_007786212.1"/>
</dbReference>
<reference evidence="3" key="1">
    <citation type="submission" date="2012-06" db="EMBL/GenBank/DDBJ databases">
        <title>The genome sequence of Coniosporium apollinis CBS 100218.</title>
        <authorList>
            <consortium name="The Broad Institute Genome Sequencing Platform"/>
            <person name="Cuomo C."/>
            <person name="Gorbushina A."/>
            <person name="Noack S."/>
            <person name="Walker B."/>
            <person name="Young S.K."/>
            <person name="Zeng Q."/>
            <person name="Gargeya S."/>
            <person name="Fitzgerald M."/>
            <person name="Haas B."/>
            <person name="Abouelleil A."/>
            <person name="Alvarado L."/>
            <person name="Arachchi H.M."/>
            <person name="Berlin A.M."/>
            <person name="Chapman S.B."/>
            <person name="Goldberg J."/>
            <person name="Griggs A."/>
            <person name="Gujja S."/>
            <person name="Hansen M."/>
            <person name="Howarth C."/>
            <person name="Imamovic A."/>
            <person name="Larimer J."/>
            <person name="McCowan C."/>
            <person name="Montmayeur A."/>
            <person name="Murphy C."/>
            <person name="Neiman D."/>
            <person name="Pearson M."/>
            <person name="Priest M."/>
            <person name="Roberts A."/>
            <person name="Saif S."/>
            <person name="Shea T."/>
            <person name="Sisk P."/>
            <person name="Sykes S."/>
            <person name="Wortman J."/>
            <person name="Nusbaum C."/>
            <person name="Birren B."/>
        </authorList>
    </citation>
    <scope>NUCLEOTIDE SEQUENCE [LARGE SCALE GENOMIC DNA]</scope>
    <source>
        <strain evidence="3">CBS 100218</strain>
    </source>
</reference>
<keyword evidence="3" id="KW-1185">Reference proteome</keyword>
<dbReference type="HOGENOM" id="CLU_855334_0_0_1"/>
<evidence type="ECO:0000313" key="3">
    <source>
        <dbReference type="Proteomes" id="UP000016924"/>
    </source>
</evidence>
<feature type="compositionally biased region" description="Low complexity" evidence="1">
    <location>
        <begin position="1"/>
        <end position="12"/>
    </location>
</feature>
<evidence type="ECO:0000256" key="1">
    <source>
        <dbReference type="SAM" id="MobiDB-lite"/>
    </source>
</evidence>
<feature type="region of interest" description="Disordered" evidence="1">
    <location>
        <begin position="1"/>
        <end position="29"/>
    </location>
</feature>
<proteinExistence type="predicted"/>
<accession>R7Z4K2</accession>
<evidence type="ECO:0000313" key="2">
    <source>
        <dbReference type="EMBL" id="EON69085.1"/>
    </source>
</evidence>
<dbReference type="Proteomes" id="UP000016924">
    <property type="component" value="Unassembled WGS sequence"/>
</dbReference>
<organism evidence="2 3">
    <name type="scientific">Coniosporium apollinis (strain CBS 100218)</name>
    <name type="common">Rock-inhabiting black yeast</name>
    <dbReference type="NCBI Taxonomy" id="1168221"/>
    <lineage>
        <taxon>Eukaryota</taxon>
        <taxon>Fungi</taxon>
        <taxon>Dikarya</taxon>
        <taxon>Ascomycota</taxon>
        <taxon>Pezizomycotina</taxon>
        <taxon>Dothideomycetes</taxon>
        <taxon>Dothideomycetes incertae sedis</taxon>
        <taxon>Coniosporium</taxon>
    </lineage>
</organism>